<evidence type="ECO:0000256" key="1">
    <source>
        <dbReference type="ARBA" id="ARBA00009986"/>
    </source>
</evidence>
<feature type="active site" evidence="5 6">
    <location>
        <position position="229"/>
    </location>
</feature>
<dbReference type="RefSeq" id="WP_135282707.1">
    <property type="nucleotide sequence ID" value="NZ_SRIO01000021.1"/>
</dbReference>
<evidence type="ECO:0000256" key="2">
    <source>
        <dbReference type="ARBA" id="ARBA00023002"/>
    </source>
</evidence>
<keyword evidence="3" id="KW-0520">NAD</keyword>
<evidence type="ECO:0000256" key="7">
    <source>
        <dbReference type="RuleBase" id="RU003345"/>
    </source>
</evidence>
<dbReference type="InterPro" id="IPR029510">
    <property type="entry name" value="Ald_DH_CS_GLU"/>
</dbReference>
<name>A0A4Z0F5I7_9GAMM</name>
<dbReference type="GO" id="GO:0005737">
    <property type="term" value="C:cytoplasm"/>
    <property type="evidence" value="ECO:0007669"/>
    <property type="project" value="TreeGrafter"/>
</dbReference>
<dbReference type="GO" id="GO:0004029">
    <property type="term" value="F:aldehyde dehydrogenase (NAD+) activity"/>
    <property type="evidence" value="ECO:0007669"/>
    <property type="project" value="TreeGrafter"/>
</dbReference>
<dbReference type="CDD" id="cd07133">
    <property type="entry name" value="ALDH_CALDH_CalB"/>
    <property type="match status" value="1"/>
</dbReference>
<gene>
    <name evidence="9" type="ORF">E4680_12260</name>
</gene>
<evidence type="ECO:0000256" key="4">
    <source>
        <dbReference type="PIRNR" id="PIRNR036492"/>
    </source>
</evidence>
<dbReference type="EMBL" id="SRIO01000021">
    <property type="protein sequence ID" value="TFZ81522.1"/>
    <property type="molecule type" value="Genomic_DNA"/>
</dbReference>
<keyword evidence="10" id="KW-1185">Reference proteome</keyword>
<dbReference type="PANTHER" id="PTHR43570">
    <property type="entry name" value="ALDEHYDE DEHYDROGENASE"/>
    <property type="match status" value="1"/>
</dbReference>
<sequence length="488" mass="53779">MSTPQPTAIRPPPLTEVQTRANPYQPILDRQRRALREQGFPDVTRRVAALEALARSIGAHADELVRAVQADFGHRSPHETIASEVLGALAEIRLTKGKIKGWAKPKRPPLLSGLPGGRIYYQPKGVVGIMGAWNYPVMLVLSPLIGALAAGNHVMIKPPDMTPRTAEVLKRMLGEIFDASYVTVVTGDVQAAIDFSALPFDHLMYTGNTEIGRRVMMAAARNLTPVTLELGGKSPTVITDDYPLDKAANRILLGKGVNAGQTCIAPDYVLISRHRQQAFLEAWTRAVSQRYPTLADNPDVTWIINDRHYNRLQAMIEDARAKGAQVHEINPAGEAIPESKRVIAPTVITGVTDDMRVMQEEIFGPILPIRAVDSLNEALDYIMDRPRPLALYYFDEDRGRAERVMAETISGGACVNDTVVHLANFNMPFGGTGDSGAGAYHGFWGFTEFSHKKSVQFQSKRFSPAQFIRGPYPVKAYGYLQRAVRFLS</sequence>
<dbReference type="GO" id="GO:0006081">
    <property type="term" value="P:aldehyde metabolic process"/>
    <property type="evidence" value="ECO:0007669"/>
    <property type="project" value="InterPro"/>
</dbReference>
<dbReference type="InterPro" id="IPR016163">
    <property type="entry name" value="Ald_DH_C"/>
</dbReference>
<protein>
    <recommendedName>
        <fullName evidence="4">Aldehyde dehydrogenase</fullName>
    </recommendedName>
</protein>
<dbReference type="InterPro" id="IPR015590">
    <property type="entry name" value="Aldehyde_DH_dom"/>
</dbReference>
<reference evidence="9 10" key="1">
    <citation type="journal article" date="2019" name="ISME J.">
        <title>Candidatus Macondimonas diazotrophica, a novel gammaproteobacterial genus dominating crude-oil-contaminated coastal sediments.</title>
        <authorList>
            <person name="Karthikeyan S."/>
            <person name="Konstantinidis K."/>
        </authorList>
    </citation>
    <scope>NUCLEOTIDE SEQUENCE [LARGE SCALE GENOMIC DNA]</scope>
    <source>
        <strain evidence="9 10">KTK01</strain>
    </source>
</reference>
<dbReference type="InterPro" id="IPR016161">
    <property type="entry name" value="Ald_DH/histidinol_DH"/>
</dbReference>
<evidence type="ECO:0000256" key="3">
    <source>
        <dbReference type="ARBA" id="ARBA00023027"/>
    </source>
</evidence>
<comment type="caution">
    <text evidence="9">The sequence shown here is derived from an EMBL/GenBank/DDBJ whole genome shotgun (WGS) entry which is preliminary data.</text>
</comment>
<dbReference type="FunFam" id="3.40.309.10:FF:000003">
    <property type="entry name" value="Aldehyde dehydrogenase"/>
    <property type="match status" value="1"/>
</dbReference>
<dbReference type="Gene3D" id="3.40.309.10">
    <property type="entry name" value="Aldehyde Dehydrogenase, Chain A, domain 2"/>
    <property type="match status" value="1"/>
</dbReference>
<dbReference type="InterPro" id="IPR012394">
    <property type="entry name" value="Aldehyde_DH_NAD(P)"/>
</dbReference>
<dbReference type="SUPFAM" id="SSF53720">
    <property type="entry name" value="ALDH-like"/>
    <property type="match status" value="1"/>
</dbReference>
<evidence type="ECO:0000313" key="10">
    <source>
        <dbReference type="Proteomes" id="UP000297890"/>
    </source>
</evidence>
<evidence type="ECO:0000256" key="5">
    <source>
        <dbReference type="PIRSR" id="PIRSR036492-1"/>
    </source>
</evidence>
<dbReference type="OrthoDB" id="9812625at2"/>
<dbReference type="Proteomes" id="UP000297890">
    <property type="component" value="Unassembled WGS sequence"/>
</dbReference>
<organism evidence="9 10">
    <name type="scientific">Candidatus Macondimonas diazotrophica</name>
    <dbReference type="NCBI Taxonomy" id="2305248"/>
    <lineage>
        <taxon>Bacteria</taxon>
        <taxon>Pseudomonadati</taxon>
        <taxon>Pseudomonadota</taxon>
        <taxon>Gammaproteobacteria</taxon>
        <taxon>Chromatiales</taxon>
        <taxon>Ectothiorhodospiraceae</taxon>
        <taxon>Candidatus Macondimonas</taxon>
    </lineage>
</organism>
<keyword evidence="2 4" id="KW-0560">Oxidoreductase</keyword>
<dbReference type="AlphaFoldDB" id="A0A4Z0F5I7"/>
<proteinExistence type="inferred from homology"/>
<dbReference type="PIRSF" id="PIRSF036492">
    <property type="entry name" value="ALDH"/>
    <property type="match status" value="1"/>
</dbReference>
<comment type="similarity">
    <text evidence="1 4 7">Belongs to the aldehyde dehydrogenase family.</text>
</comment>
<dbReference type="Gene3D" id="3.40.605.10">
    <property type="entry name" value="Aldehyde Dehydrogenase, Chain A, domain 1"/>
    <property type="match status" value="1"/>
</dbReference>
<evidence type="ECO:0000256" key="6">
    <source>
        <dbReference type="PROSITE-ProRule" id="PRU10007"/>
    </source>
</evidence>
<dbReference type="InterPro" id="IPR016162">
    <property type="entry name" value="Ald_DH_N"/>
</dbReference>
<evidence type="ECO:0000259" key="8">
    <source>
        <dbReference type="Pfam" id="PF00171"/>
    </source>
</evidence>
<evidence type="ECO:0000313" key="9">
    <source>
        <dbReference type="EMBL" id="TFZ81522.1"/>
    </source>
</evidence>
<dbReference type="PROSITE" id="PS00687">
    <property type="entry name" value="ALDEHYDE_DEHYDR_GLU"/>
    <property type="match status" value="1"/>
</dbReference>
<dbReference type="PANTHER" id="PTHR43570:SF20">
    <property type="entry name" value="ALDEHYDE DEHYDROGENASE ALDX-RELATED"/>
    <property type="match status" value="1"/>
</dbReference>
<accession>A0A4Z0F5I7</accession>
<feature type="active site" evidence="5">
    <location>
        <position position="263"/>
    </location>
</feature>
<feature type="domain" description="Aldehyde dehydrogenase" evidence="8">
    <location>
        <begin position="42"/>
        <end position="455"/>
    </location>
</feature>
<dbReference type="Pfam" id="PF00171">
    <property type="entry name" value="Aldedh"/>
    <property type="match status" value="1"/>
</dbReference>